<accession>A0A4P7VJY8</accession>
<dbReference type="KEGG" id="mgod:E7746_09295"/>
<evidence type="ECO:0000313" key="2">
    <source>
        <dbReference type="EMBL" id="QCD36062.1"/>
    </source>
</evidence>
<organism evidence="2 3">
    <name type="scientific">Muribaculum gordoncarteri</name>
    <dbReference type="NCBI Taxonomy" id="2530390"/>
    <lineage>
        <taxon>Bacteria</taxon>
        <taxon>Pseudomonadati</taxon>
        <taxon>Bacteroidota</taxon>
        <taxon>Bacteroidia</taxon>
        <taxon>Bacteroidales</taxon>
        <taxon>Muribaculaceae</taxon>
        <taxon>Muribaculum</taxon>
    </lineage>
</organism>
<dbReference type="InterPro" id="IPR005094">
    <property type="entry name" value="Endonuclease_MobA/VirD2"/>
</dbReference>
<dbReference type="EMBL" id="CP039393">
    <property type="protein sequence ID" value="QCD36062.1"/>
    <property type="molecule type" value="Genomic_DNA"/>
</dbReference>
<reference evidence="2 3" key="1">
    <citation type="submission" date="2019-02" db="EMBL/GenBank/DDBJ databases">
        <title>Isolation and identification of novel species under the genus Muribaculum.</title>
        <authorList>
            <person name="Miyake S."/>
            <person name="Ding Y."/>
            <person name="Low A."/>
            <person name="Soh M."/>
            <person name="Seedorf H."/>
        </authorList>
    </citation>
    <scope>NUCLEOTIDE SEQUENCE [LARGE SCALE GENOMIC DNA]</scope>
    <source>
        <strain evidence="2 3">TLL-A4</strain>
    </source>
</reference>
<evidence type="ECO:0000313" key="3">
    <source>
        <dbReference type="Proteomes" id="UP000297031"/>
    </source>
</evidence>
<gene>
    <name evidence="2" type="ORF">E7746_09295</name>
</gene>
<dbReference type="AlphaFoldDB" id="A0A4P7VJY8"/>
<name>A0A4P7VJY8_9BACT</name>
<dbReference type="OrthoDB" id="1525197at2"/>
<protein>
    <recommendedName>
        <fullName evidence="1">MobA/VirD2-like nuclease domain-containing protein</fullName>
    </recommendedName>
</protein>
<dbReference type="Pfam" id="PF03432">
    <property type="entry name" value="Relaxase"/>
    <property type="match status" value="1"/>
</dbReference>
<keyword evidence="3" id="KW-1185">Reference proteome</keyword>
<feature type="domain" description="MobA/VirD2-like nuclease" evidence="1">
    <location>
        <begin position="59"/>
        <end position="184"/>
    </location>
</feature>
<proteinExistence type="predicted"/>
<dbReference type="Proteomes" id="UP000297031">
    <property type="component" value="Chromosome"/>
</dbReference>
<evidence type="ECO:0000259" key="1">
    <source>
        <dbReference type="Pfam" id="PF03432"/>
    </source>
</evidence>
<sequence>MALDKAKGRDLSRWNFSHTRQVENIKFLIVMIAKILAKGAAADIVGYVMREFHDKEQFTPDTWRVIDSDGILGNDYRRIVDSFDIGASLNKRISKPIGHIAVSFDKADLPRLTDEFMVQLAKEYMERMGIRDTQYLIVRHLETGSPHFHIVYNRVNLHGKAIDESNNFDKSRDATKAIKLKYGLTFSPKKKLYEDAIAEMKPKIQAAMYRCKSWDEFRRRLSPAGITVEFYNDRDTGKPQGIRFSDGEFTFNGSKIDRAFSYKRLDKFFAKNAGIKETQPQQTAPISVTAKVKESPVANIVESIIETGCQALGGLFQVGPGYDPEEEAFIHRMKKKPKKKKGRSL</sequence>